<feature type="compositionally biased region" description="Pro residues" evidence="1">
    <location>
        <begin position="221"/>
        <end position="245"/>
    </location>
</feature>
<proteinExistence type="predicted"/>
<comment type="caution">
    <text evidence="3">The sequence shown here is derived from an EMBL/GenBank/DDBJ whole genome shotgun (WGS) entry which is preliminary data.</text>
</comment>
<feature type="compositionally biased region" description="Gly residues" evidence="1">
    <location>
        <begin position="334"/>
        <end position="353"/>
    </location>
</feature>
<dbReference type="EMBL" id="BAABHS010000031">
    <property type="protein sequence ID" value="GAA4985904.1"/>
    <property type="molecule type" value="Genomic_DNA"/>
</dbReference>
<sequence length="505" mass="50882">MSATATLDTPEVSVEPGGAADVPLQIRNSGSTVEEYRFEVVGPCAAWTTVEPDRVSLYPETAETVTVRLRPPRDPGTAAGEAPYGIRVVPTNNPDTAVVPEGTVTVLPFTEITAELLPRSSRSARKGKHRVAVDNRGNTPVTAKLAGQPGWRSALPRFAKAEFAIPPGRAEFADVGMRPAKLVWFGPPRTHPFQIAVTTTMAAAAAATTTGATDGAKPGEPAAPPAPSPPASAPASAPPPVPPRPSGEAAHAPAPVTVLLDGTFEQRALLPRWTPRALIALVVVAGLLVGLWFGVLRPTVRSAARDAVTPDVVNAAQEKAQNPEGKGATPSPGANGGANGGQLNGGGSGGSGGTSPRPGQSGGQPGQNPGGDPGQPGGGAPGGGASAKPTSARLEVTDAAGGDSSSSAYEVPAGQAFELTDLVVQNPQGDAGTLVIANQDKPILSLALENFRDQDYHFVTPVVVPGGASLTMTVNCAQVGRPVAAPAPSGCVESLLLGGILKPGS</sequence>
<feature type="compositionally biased region" description="Gly residues" evidence="1">
    <location>
        <begin position="360"/>
        <end position="385"/>
    </location>
</feature>
<protein>
    <recommendedName>
        <fullName evidence="5">Hydrolytic protein</fullName>
    </recommendedName>
</protein>
<evidence type="ECO:0000256" key="1">
    <source>
        <dbReference type="SAM" id="MobiDB-lite"/>
    </source>
</evidence>
<feature type="transmembrane region" description="Helical" evidence="2">
    <location>
        <begin position="277"/>
        <end position="296"/>
    </location>
</feature>
<feature type="region of interest" description="Disordered" evidence="1">
    <location>
        <begin position="317"/>
        <end position="390"/>
    </location>
</feature>
<reference evidence="4" key="1">
    <citation type="journal article" date="2019" name="Int. J. Syst. Evol. Microbiol.">
        <title>The Global Catalogue of Microorganisms (GCM) 10K type strain sequencing project: providing services to taxonomists for standard genome sequencing and annotation.</title>
        <authorList>
            <consortium name="The Broad Institute Genomics Platform"/>
            <consortium name="The Broad Institute Genome Sequencing Center for Infectious Disease"/>
            <person name="Wu L."/>
            <person name="Ma J."/>
        </authorList>
    </citation>
    <scope>NUCLEOTIDE SEQUENCE [LARGE SCALE GENOMIC DNA]</scope>
    <source>
        <strain evidence="4">JCM 17986</strain>
    </source>
</reference>
<evidence type="ECO:0000256" key="2">
    <source>
        <dbReference type="SAM" id="Phobius"/>
    </source>
</evidence>
<gene>
    <name evidence="3" type="ORF">GCM10023205_65450</name>
</gene>
<feature type="region of interest" description="Disordered" evidence="1">
    <location>
        <begin position="207"/>
        <end position="250"/>
    </location>
</feature>
<keyword evidence="2" id="KW-0812">Transmembrane</keyword>
<dbReference type="Proteomes" id="UP001500466">
    <property type="component" value="Unassembled WGS sequence"/>
</dbReference>
<evidence type="ECO:0000313" key="3">
    <source>
        <dbReference type="EMBL" id="GAA4985904.1"/>
    </source>
</evidence>
<evidence type="ECO:0008006" key="5">
    <source>
        <dbReference type="Google" id="ProtNLM"/>
    </source>
</evidence>
<keyword evidence="4" id="KW-1185">Reference proteome</keyword>
<feature type="compositionally biased region" description="Low complexity" evidence="1">
    <location>
        <begin position="207"/>
        <end position="220"/>
    </location>
</feature>
<organism evidence="3 4">
    <name type="scientific">Yinghuangia aomiensis</name>
    <dbReference type="NCBI Taxonomy" id="676205"/>
    <lineage>
        <taxon>Bacteria</taxon>
        <taxon>Bacillati</taxon>
        <taxon>Actinomycetota</taxon>
        <taxon>Actinomycetes</taxon>
        <taxon>Kitasatosporales</taxon>
        <taxon>Streptomycetaceae</taxon>
        <taxon>Yinghuangia</taxon>
    </lineage>
</organism>
<accession>A0ABP9I2A4</accession>
<name>A0ABP9I2A4_9ACTN</name>
<keyword evidence="2" id="KW-1133">Transmembrane helix</keyword>
<dbReference type="RefSeq" id="WP_345679392.1">
    <property type="nucleotide sequence ID" value="NZ_BAABHS010000031.1"/>
</dbReference>
<evidence type="ECO:0000313" key="4">
    <source>
        <dbReference type="Proteomes" id="UP001500466"/>
    </source>
</evidence>
<keyword evidence="2" id="KW-0472">Membrane</keyword>